<dbReference type="Proteomes" id="UP000193942">
    <property type="component" value="Unassembled WGS sequence"/>
</dbReference>
<reference evidence="2 3" key="1">
    <citation type="submission" date="2010-04" db="EMBL/GenBank/DDBJ databases">
        <title>The Genome Sequence of Escherichia coli TA447.</title>
        <authorList>
            <consortium name="The Broad Institute Genome Sequencing Platform"/>
            <consortium name="The Broad Institute Genome Sequencing Center for Infectious Disease"/>
            <person name="Feldgarden M."/>
            <person name="Gordon D.M."/>
            <person name="Johnson J.R."/>
            <person name="Johnston B.D."/>
            <person name="Young S."/>
            <person name="Zeng Q."/>
            <person name="Koehrsen M."/>
            <person name="Alvarado L."/>
            <person name="Berlin A.M."/>
            <person name="Borenstein D."/>
            <person name="Chapman S.B."/>
            <person name="Chen Z."/>
            <person name="Engels R."/>
            <person name="Freedman E."/>
            <person name="Gellesch M."/>
            <person name="Goldberg J."/>
            <person name="Griggs A."/>
            <person name="Gujja S."/>
            <person name="Heilman E.R."/>
            <person name="Heiman D.I."/>
            <person name="Hepburn T.A."/>
            <person name="Howarth C."/>
            <person name="Jen D."/>
            <person name="Larson L."/>
            <person name="Mehta T."/>
            <person name="Park D."/>
            <person name="Pearson M."/>
            <person name="Richards J."/>
            <person name="Roberts A."/>
            <person name="Saif S."/>
            <person name="Shea T.D."/>
            <person name="Shenoy N."/>
            <person name="Sisk P."/>
            <person name="Stolte C."/>
            <person name="Sykes S.N."/>
            <person name="Walk T."/>
            <person name="White J."/>
            <person name="Yandava C."/>
            <person name="Haas B."/>
            <person name="Henn M.R."/>
            <person name="Nusbaum C."/>
            <person name="Birren B."/>
        </authorList>
    </citation>
    <scope>NUCLEOTIDE SEQUENCE [LARGE SCALE GENOMIC DNA]</scope>
    <source>
        <strain evidence="2 3">TA447</strain>
    </source>
</reference>
<dbReference type="InterPro" id="IPR019106">
    <property type="entry name" value="T4SS_TrbC"/>
</dbReference>
<feature type="chain" id="PRO_5013185627" evidence="1">
    <location>
        <begin position="23"/>
        <end position="200"/>
    </location>
</feature>
<evidence type="ECO:0000313" key="2">
    <source>
        <dbReference type="EMBL" id="OSK88044.1"/>
    </source>
</evidence>
<proteinExistence type="predicted"/>
<sequence length="200" mass="22044">MSRLLAMALLAGALIPACPVQASRDSAAFIESLRDQDDARRRQADVPAFLRQPVPGIHNDAWGQRLTRKSQMASAHRKKTPQALYFVSFSIPEEGLMRMLPEARALGIPAMVNGLIDNDFRKTAEAVFRITREKNTGGVQIDPMQFAKYGITSVPALVVTCGDRYDLIRGNIRLNAALERVAREGECASVAEALLRENQP</sequence>
<name>A0A1X3IT30_ECOLX</name>
<organism evidence="2 3">
    <name type="scientific">Escherichia coli TA447</name>
    <dbReference type="NCBI Taxonomy" id="656447"/>
    <lineage>
        <taxon>Bacteria</taxon>
        <taxon>Pseudomonadati</taxon>
        <taxon>Pseudomonadota</taxon>
        <taxon>Gammaproteobacteria</taxon>
        <taxon>Enterobacterales</taxon>
        <taxon>Enterobacteriaceae</taxon>
        <taxon>Escherichia</taxon>
    </lineage>
</organism>
<dbReference type="AlphaFoldDB" id="A0A1X3IT30"/>
<gene>
    <name evidence="2" type="ORF">ECXG_04243</name>
</gene>
<keyword evidence="1" id="KW-0732">Signal</keyword>
<dbReference type="EMBL" id="ADIZ01000046">
    <property type="protein sequence ID" value="OSK88044.1"/>
    <property type="molecule type" value="Genomic_DNA"/>
</dbReference>
<dbReference type="NCBIfam" id="TIGR02742">
    <property type="entry name" value="TrbC_Ftype"/>
    <property type="match status" value="1"/>
</dbReference>
<evidence type="ECO:0000256" key="1">
    <source>
        <dbReference type="SAM" id="SignalP"/>
    </source>
</evidence>
<feature type="signal peptide" evidence="1">
    <location>
        <begin position="1"/>
        <end position="22"/>
    </location>
</feature>
<dbReference type="Pfam" id="PF09673">
    <property type="entry name" value="TrbC_Ftype"/>
    <property type="match status" value="1"/>
</dbReference>
<dbReference type="InterPro" id="IPR014113">
    <property type="entry name" value="T4SS_TrbC_subgr"/>
</dbReference>
<accession>A0A1X3IT30</accession>
<comment type="caution">
    <text evidence="2">The sequence shown here is derived from an EMBL/GenBank/DDBJ whole genome shotgun (WGS) entry which is preliminary data.</text>
</comment>
<dbReference type="RefSeq" id="WP_085453334.1">
    <property type="nucleotide sequence ID" value="NZ_ADIZ01000046.1"/>
</dbReference>
<evidence type="ECO:0000313" key="3">
    <source>
        <dbReference type="Proteomes" id="UP000193942"/>
    </source>
</evidence>
<protein>
    <submittedName>
        <fullName evidence="2">Periplasmic protein TrbC</fullName>
    </submittedName>
</protein>